<dbReference type="RefSeq" id="WP_108950475.1">
    <property type="nucleotide sequence ID" value="NZ_CP022187.1"/>
</dbReference>
<proteinExistence type="predicted"/>
<evidence type="ECO:0000256" key="1">
    <source>
        <dbReference type="SAM" id="Phobius"/>
    </source>
</evidence>
<protein>
    <submittedName>
        <fullName evidence="2">Uncharacterized protein</fullName>
    </submittedName>
</protein>
<sequence length="334" mass="36296">MRQQQTPSPERTSTALSDRPNFWRALGIALIVAALPLSGAATAVLAILAESLWPEAVPSSALAWGVFAAVGSPLLVGGIRLINKGRQLRAALESVSAPEDTRPPVLYLRAFGDDAKLASPPQLAQINPFVISTREENFVEALQGIGPVIAIGRPGEVLPPLGARRLYVDDAEWQARVIGLMGQARLVAFMIGTGSGLWWEVEQALHRVTPERLLFCGSSRDFTAFLNRAHPWLPRPVSLPPPRRLSLAPSEYLLHFDTDGQAHFTRLGNPALLLRGNLRKPMLPVYQFALRPLFEQLGAPWSAPPIPWKALAISVGFLIVLFGGIGLMAWLETG</sequence>
<feature type="transmembrane region" description="Helical" evidence="1">
    <location>
        <begin position="21"/>
        <end position="49"/>
    </location>
</feature>
<gene>
    <name evidence="2" type="ORF">CEW83_17400</name>
</gene>
<name>A0A2U8GUS7_9RHOO</name>
<reference evidence="2 3" key="1">
    <citation type="submission" date="2017-06" db="EMBL/GenBank/DDBJ databases">
        <title>Azoarcus.</title>
        <authorList>
            <person name="Woo J.-H."/>
            <person name="Kim H.-S."/>
        </authorList>
    </citation>
    <scope>NUCLEOTIDE SEQUENCE [LARGE SCALE GENOMIC DNA]</scope>
    <source>
        <strain evidence="2 3">TSPY31</strain>
    </source>
</reference>
<accession>A0A2U8GUS7</accession>
<feature type="transmembrane region" description="Helical" evidence="1">
    <location>
        <begin position="310"/>
        <end position="331"/>
    </location>
</feature>
<dbReference type="AlphaFoldDB" id="A0A2U8GUS7"/>
<feature type="transmembrane region" description="Helical" evidence="1">
    <location>
        <begin position="61"/>
        <end position="82"/>
    </location>
</feature>
<keyword evidence="1" id="KW-0812">Transmembrane</keyword>
<organism evidence="2 3">
    <name type="scientific">Parazoarcus communis</name>
    <dbReference type="NCBI Taxonomy" id="41977"/>
    <lineage>
        <taxon>Bacteria</taxon>
        <taxon>Pseudomonadati</taxon>
        <taxon>Pseudomonadota</taxon>
        <taxon>Betaproteobacteria</taxon>
        <taxon>Rhodocyclales</taxon>
        <taxon>Zoogloeaceae</taxon>
        <taxon>Parazoarcus</taxon>
    </lineage>
</organism>
<keyword evidence="3" id="KW-1185">Reference proteome</keyword>
<dbReference type="KEGG" id="acom:CEW83_17400"/>
<dbReference type="Proteomes" id="UP000244930">
    <property type="component" value="Chromosome"/>
</dbReference>
<evidence type="ECO:0000313" key="3">
    <source>
        <dbReference type="Proteomes" id="UP000244930"/>
    </source>
</evidence>
<keyword evidence="1" id="KW-1133">Transmembrane helix</keyword>
<dbReference type="EMBL" id="CP022187">
    <property type="protein sequence ID" value="AWI76776.1"/>
    <property type="molecule type" value="Genomic_DNA"/>
</dbReference>
<evidence type="ECO:0000313" key="2">
    <source>
        <dbReference type="EMBL" id="AWI76776.1"/>
    </source>
</evidence>
<keyword evidence="1" id="KW-0472">Membrane</keyword>